<dbReference type="PANTHER" id="PTHR43877">
    <property type="entry name" value="AMINOALKYLPHOSPHONATE N-ACETYLTRANSFERASE-RELATED-RELATED"/>
    <property type="match status" value="1"/>
</dbReference>
<dbReference type="Gene3D" id="3.40.630.30">
    <property type="match status" value="1"/>
</dbReference>
<dbReference type="InterPro" id="IPR016181">
    <property type="entry name" value="Acyl_CoA_acyltransferase"/>
</dbReference>
<accession>A0ABP9E4V9</accession>
<keyword evidence="5" id="KW-1185">Reference proteome</keyword>
<feature type="domain" description="N-acetyltransferase" evidence="3">
    <location>
        <begin position="7"/>
        <end position="194"/>
    </location>
</feature>
<protein>
    <recommendedName>
        <fullName evidence="3">N-acetyltransferase domain-containing protein</fullName>
    </recommendedName>
</protein>
<sequence>MPAPVPIATRPLARTDWPAIESLFGDNGACGGCWCMWWRVPMGGKAWEAAKGAPNRAAFRALVESGRACGVLAHAGGEPVGWCALGPRADFPRIARSKALARDWGPDTWSLNCFYVPARWRGRGVAGALVRAAIDLARARGARELEAYPQAVAPGARQAGAFVWTGVPALFDGHGFEPVHAPERGRCLYVLRLDR</sequence>
<dbReference type="Pfam" id="PF00583">
    <property type="entry name" value="Acetyltransf_1"/>
    <property type="match status" value="1"/>
</dbReference>
<keyword evidence="2" id="KW-0012">Acyltransferase</keyword>
<evidence type="ECO:0000256" key="2">
    <source>
        <dbReference type="ARBA" id="ARBA00023315"/>
    </source>
</evidence>
<proteinExistence type="predicted"/>
<reference evidence="5" key="1">
    <citation type="journal article" date="2019" name="Int. J. Syst. Evol. Microbiol.">
        <title>The Global Catalogue of Microorganisms (GCM) 10K type strain sequencing project: providing services to taxonomists for standard genome sequencing and annotation.</title>
        <authorList>
            <consortium name="The Broad Institute Genomics Platform"/>
            <consortium name="The Broad Institute Genome Sequencing Center for Infectious Disease"/>
            <person name="Wu L."/>
            <person name="Ma J."/>
        </authorList>
    </citation>
    <scope>NUCLEOTIDE SEQUENCE [LARGE SCALE GENOMIC DNA]</scope>
    <source>
        <strain evidence="5">JCM 18392</strain>
    </source>
</reference>
<organism evidence="4 5">
    <name type="scientific">Luteimonas vadosa</name>
    <dbReference type="NCBI Taxonomy" id="1165507"/>
    <lineage>
        <taxon>Bacteria</taxon>
        <taxon>Pseudomonadati</taxon>
        <taxon>Pseudomonadota</taxon>
        <taxon>Gammaproteobacteria</taxon>
        <taxon>Lysobacterales</taxon>
        <taxon>Lysobacteraceae</taxon>
        <taxon>Luteimonas</taxon>
    </lineage>
</organism>
<dbReference type="RefSeq" id="WP_345295414.1">
    <property type="nucleotide sequence ID" value="NZ_BAABJY010000002.1"/>
</dbReference>
<dbReference type="EMBL" id="BAABJY010000002">
    <property type="protein sequence ID" value="GAA4868123.1"/>
    <property type="molecule type" value="Genomic_DNA"/>
</dbReference>
<evidence type="ECO:0000256" key="1">
    <source>
        <dbReference type="ARBA" id="ARBA00022679"/>
    </source>
</evidence>
<name>A0ABP9E4V9_9GAMM</name>
<dbReference type="InterPro" id="IPR050832">
    <property type="entry name" value="Bact_Acetyltransf"/>
</dbReference>
<gene>
    <name evidence="4" type="ORF">GCM10023332_20760</name>
</gene>
<keyword evidence="1" id="KW-0808">Transferase</keyword>
<evidence type="ECO:0000313" key="4">
    <source>
        <dbReference type="EMBL" id="GAA4868123.1"/>
    </source>
</evidence>
<dbReference type="InterPro" id="IPR000182">
    <property type="entry name" value="GNAT_dom"/>
</dbReference>
<evidence type="ECO:0000313" key="5">
    <source>
        <dbReference type="Proteomes" id="UP001501323"/>
    </source>
</evidence>
<comment type="caution">
    <text evidence="4">The sequence shown here is derived from an EMBL/GenBank/DDBJ whole genome shotgun (WGS) entry which is preliminary data.</text>
</comment>
<dbReference type="Proteomes" id="UP001501323">
    <property type="component" value="Unassembled WGS sequence"/>
</dbReference>
<dbReference type="CDD" id="cd04301">
    <property type="entry name" value="NAT_SF"/>
    <property type="match status" value="1"/>
</dbReference>
<evidence type="ECO:0000259" key="3">
    <source>
        <dbReference type="PROSITE" id="PS51186"/>
    </source>
</evidence>
<dbReference type="PROSITE" id="PS51186">
    <property type="entry name" value="GNAT"/>
    <property type="match status" value="1"/>
</dbReference>
<dbReference type="SUPFAM" id="SSF55729">
    <property type="entry name" value="Acyl-CoA N-acyltransferases (Nat)"/>
    <property type="match status" value="1"/>
</dbReference>